<dbReference type="SMART" id="SM01381">
    <property type="entry name" value="7TM_GPCR_Srsx"/>
    <property type="match status" value="1"/>
</dbReference>
<comment type="similarity">
    <text evidence="2">Belongs to the beta type-B retroviral polymerase family. HERV class-II K(HML-2) pol subfamily.</text>
</comment>
<dbReference type="InterPro" id="IPR001671">
    <property type="entry name" value="Melcrt_ACTH_rcpt"/>
</dbReference>
<dbReference type="AlphaFoldDB" id="A0AAE0RCV2"/>
<evidence type="ECO:0000313" key="20">
    <source>
        <dbReference type="Proteomes" id="UP001274896"/>
    </source>
</evidence>
<evidence type="ECO:0000259" key="18">
    <source>
        <dbReference type="PROSITE" id="PS50878"/>
    </source>
</evidence>
<evidence type="ECO:0000256" key="1">
    <source>
        <dbReference type="ARBA" id="ARBA00004651"/>
    </source>
</evidence>
<dbReference type="PANTHER" id="PTHR47027">
    <property type="entry name" value="REVERSE TRANSCRIPTASE DOMAIN-CONTAINING PROTEIN"/>
    <property type="match status" value="1"/>
</dbReference>
<dbReference type="GO" id="GO:0004977">
    <property type="term" value="F:melanocortin receptor activity"/>
    <property type="evidence" value="ECO:0007669"/>
    <property type="project" value="InterPro"/>
</dbReference>
<dbReference type="GO" id="GO:0004523">
    <property type="term" value="F:RNA-DNA hybrid ribonuclease activity"/>
    <property type="evidence" value="ECO:0007669"/>
    <property type="project" value="UniProtKB-EC"/>
</dbReference>
<dbReference type="InterPro" id="IPR043128">
    <property type="entry name" value="Rev_trsase/Diguanyl_cyclase"/>
</dbReference>
<evidence type="ECO:0000256" key="16">
    <source>
        <dbReference type="SAM" id="Phobius"/>
    </source>
</evidence>
<keyword evidence="12 14" id="KW-0807">Transducer</keyword>
<evidence type="ECO:0000256" key="12">
    <source>
        <dbReference type="ARBA" id="ARBA00023224"/>
    </source>
</evidence>
<dbReference type="InterPro" id="IPR000276">
    <property type="entry name" value="GPCR_Rhodpsn"/>
</dbReference>
<dbReference type="PROSITE" id="PS50262">
    <property type="entry name" value="G_PROTEIN_RECEP_F1_2"/>
    <property type="match status" value="1"/>
</dbReference>
<proteinExistence type="inferred from homology"/>
<accession>A0AAE0RCV2</accession>
<comment type="subcellular location">
    <subcellularLocation>
        <location evidence="1">Cell membrane</location>
        <topology evidence="1">Multi-pass membrane protein</topology>
    </subcellularLocation>
</comment>
<dbReference type="EMBL" id="JAUCMX010000003">
    <property type="protein sequence ID" value="KAK3550537.1"/>
    <property type="molecule type" value="Genomic_DNA"/>
</dbReference>
<reference evidence="19" key="1">
    <citation type="submission" date="2023-06" db="EMBL/GenBank/DDBJ databases">
        <title>Male Hemibagrus guttatus genome.</title>
        <authorList>
            <person name="Bian C."/>
        </authorList>
    </citation>
    <scope>NUCLEOTIDE SEQUENCE</scope>
    <source>
        <strain evidence="19">Male_cb2023</strain>
        <tissue evidence="19">Muscle</tissue>
    </source>
</reference>
<evidence type="ECO:0000313" key="19">
    <source>
        <dbReference type="EMBL" id="KAK3550537.1"/>
    </source>
</evidence>
<evidence type="ECO:0000256" key="7">
    <source>
        <dbReference type="ARBA" id="ARBA00022989"/>
    </source>
</evidence>
<dbReference type="PANTHER" id="PTHR47027:SF28">
    <property type="entry name" value="ENDONUCLEASE-REVERSE TRANSCRIPTASE"/>
    <property type="match status" value="1"/>
</dbReference>
<feature type="transmembrane region" description="Helical" evidence="16">
    <location>
        <begin position="916"/>
        <end position="934"/>
    </location>
</feature>
<dbReference type="SUPFAM" id="SSF81321">
    <property type="entry name" value="Family A G protein-coupled receptor-like"/>
    <property type="match status" value="1"/>
</dbReference>
<dbReference type="EC" id="3.1.26.4" evidence="3"/>
<evidence type="ECO:0000256" key="11">
    <source>
        <dbReference type="ARBA" id="ARBA00023180"/>
    </source>
</evidence>
<keyword evidence="7 16" id="KW-1133">Transmembrane helix</keyword>
<evidence type="ECO:0000256" key="2">
    <source>
        <dbReference type="ARBA" id="ARBA00010879"/>
    </source>
</evidence>
<organism evidence="19 20">
    <name type="scientific">Hemibagrus guttatus</name>
    <dbReference type="NCBI Taxonomy" id="175788"/>
    <lineage>
        <taxon>Eukaryota</taxon>
        <taxon>Metazoa</taxon>
        <taxon>Chordata</taxon>
        <taxon>Craniata</taxon>
        <taxon>Vertebrata</taxon>
        <taxon>Euteleostomi</taxon>
        <taxon>Actinopterygii</taxon>
        <taxon>Neopterygii</taxon>
        <taxon>Teleostei</taxon>
        <taxon>Ostariophysi</taxon>
        <taxon>Siluriformes</taxon>
        <taxon>Bagridae</taxon>
        <taxon>Hemibagrus</taxon>
    </lineage>
</organism>
<dbReference type="InterPro" id="IPR000477">
    <property type="entry name" value="RT_dom"/>
</dbReference>
<feature type="transmembrane region" description="Helical" evidence="16">
    <location>
        <begin position="874"/>
        <end position="896"/>
    </location>
</feature>
<dbReference type="PRINTS" id="PR00535">
    <property type="entry name" value="MELNOCORTINR"/>
</dbReference>
<evidence type="ECO:0000256" key="3">
    <source>
        <dbReference type="ARBA" id="ARBA00012180"/>
    </source>
</evidence>
<feature type="transmembrane region" description="Helical" evidence="16">
    <location>
        <begin position="821"/>
        <end position="848"/>
    </location>
</feature>
<dbReference type="Gene3D" id="3.30.70.270">
    <property type="match status" value="1"/>
</dbReference>
<keyword evidence="6 14" id="KW-0812">Transmembrane</keyword>
<feature type="domain" description="G-protein coupled receptors family 1 profile" evidence="17">
    <location>
        <begin position="689"/>
        <end position="932"/>
    </location>
</feature>
<evidence type="ECO:0000256" key="13">
    <source>
        <dbReference type="ARBA" id="ARBA00025181"/>
    </source>
</evidence>
<evidence type="ECO:0000256" key="5">
    <source>
        <dbReference type="ARBA" id="ARBA00022475"/>
    </source>
</evidence>
<dbReference type="Pfam" id="PF00078">
    <property type="entry name" value="RVT_1"/>
    <property type="match status" value="1"/>
</dbReference>
<dbReference type="CDD" id="cd01650">
    <property type="entry name" value="RT_nLTR_like"/>
    <property type="match status" value="1"/>
</dbReference>
<feature type="transmembrane region" description="Helical" evidence="16">
    <location>
        <begin position="795"/>
        <end position="815"/>
    </location>
</feature>
<dbReference type="GO" id="GO:0005886">
    <property type="term" value="C:plasma membrane"/>
    <property type="evidence" value="ECO:0007669"/>
    <property type="project" value="UniProtKB-SubCell"/>
</dbReference>
<keyword evidence="5" id="KW-1003">Cell membrane</keyword>
<keyword evidence="15" id="KW-0175">Coiled coil</keyword>
<dbReference type="InterPro" id="IPR043502">
    <property type="entry name" value="DNA/RNA_pol_sf"/>
</dbReference>
<dbReference type="Gene3D" id="1.20.1070.10">
    <property type="entry name" value="Rhodopsin 7-helix transmembrane proteins"/>
    <property type="match status" value="1"/>
</dbReference>
<protein>
    <recommendedName>
        <fullName evidence="4">Melanocortin receptor 5</fullName>
        <ecNumber evidence="3">3.1.26.4</ecNumber>
    </recommendedName>
</protein>
<evidence type="ECO:0000256" key="9">
    <source>
        <dbReference type="ARBA" id="ARBA00023136"/>
    </source>
</evidence>
<dbReference type="InterPro" id="IPR017452">
    <property type="entry name" value="GPCR_Rhodpsn_7TM"/>
</dbReference>
<evidence type="ECO:0000256" key="14">
    <source>
        <dbReference type="RuleBase" id="RU000688"/>
    </source>
</evidence>
<name>A0AAE0RCV2_9TELE</name>
<keyword evidence="8 14" id="KW-0297">G-protein coupled receptor</keyword>
<dbReference type="PROSITE" id="PS50878">
    <property type="entry name" value="RT_POL"/>
    <property type="match status" value="1"/>
</dbReference>
<evidence type="ECO:0000256" key="10">
    <source>
        <dbReference type="ARBA" id="ARBA00023170"/>
    </source>
</evidence>
<dbReference type="SUPFAM" id="SSF56672">
    <property type="entry name" value="DNA/RNA polymerases"/>
    <property type="match status" value="1"/>
</dbReference>
<dbReference type="InterPro" id="IPR000621">
    <property type="entry name" value="Melancort_rcpt_5"/>
</dbReference>
<dbReference type="PRINTS" id="PR01063">
    <property type="entry name" value="MELNOCORTN5R"/>
</dbReference>
<feature type="domain" description="Reverse transcriptase" evidence="18">
    <location>
        <begin position="264"/>
        <end position="523"/>
    </location>
</feature>
<feature type="transmembrane region" description="Helical" evidence="16">
    <location>
        <begin position="707"/>
        <end position="727"/>
    </location>
</feature>
<dbReference type="PRINTS" id="PR00237">
    <property type="entry name" value="GPCRRHODOPSN"/>
</dbReference>
<keyword evidence="10 14" id="KW-0675">Receptor</keyword>
<dbReference type="InterPro" id="IPR001908">
    <property type="entry name" value="MC3-5R"/>
</dbReference>
<gene>
    <name evidence="19" type="ORF">QTP70_000019</name>
</gene>
<evidence type="ECO:0000259" key="17">
    <source>
        <dbReference type="PROSITE" id="PS50262"/>
    </source>
</evidence>
<dbReference type="FunFam" id="1.20.1070.10:FF:000077">
    <property type="entry name" value="Melanocortin receptor 4"/>
    <property type="match status" value="1"/>
</dbReference>
<keyword evidence="20" id="KW-1185">Reference proteome</keyword>
<keyword evidence="11" id="KW-0325">Glycoprotein</keyword>
<dbReference type="Proteomes" id="UP001274896">
    <property type="component" value="Unassembled WGS sequence"/>
</dbReference>
<feature type="transmembrane region" description="Helical" evidence="16">
    <location>
        <begin position="753"/>
        <end position="774"/>
    </location>
</feature>
<dbReference type="CDD" id="cd15354">
    <property type="entry name" value="7tmA_MC5R"/>
    <property type="match status" value="1"/>
</dbReference>
<evidence type="ECO:0000256" key="15">
    <source>
        <dbReference type="SAM" id="Coils"/>
    </source>
</evidence>
<comment type="caution">
    <text evidence="19">The sequence shown here is derived from an EMBL/GenBank/DDBJ whole genome shotgun (WGS) entry which is preliminary data.</text>
</comment>
<evidence type="ECO:0000256" key="4">
    <source>
        <dbReference type="ARBA" id="ARBA00022056"/>
    </source>
</evidence>
<keyword evidence="9 16" id="KW-0472">Membrane</keyword>
<sequence length="962" mass="112109">MVVCRMILMVCKKKRSEIEKKTKWWKLKKEECCEEFRQKLRQALGGQVLLPDDWETTAEVIRETGRKVLGVSSGRRKEDKETWWWNEEVQDSIQRKRLAKKKWDMDRTEENRQEYKELQRRVKREVSKAKQKAYDELYTRLDTREGEKDLYRLARQRDRDGKDVQQVRVIKDRDGRVLTSEESVQRRWKEYFEELMNEENEREKRVEGVNSVEQKVDKIGKDEVRKALKRMKSGKAVGPDDIPVEVWKCLGEAAVEFLASLFNRVLESERMPEEWRRSVLVPIFKNKGDVQSCSNYRGIKLMSHTMKLWERVVEARLRKVVEICVQQYGFMPRKSTTDAVFALRILMEKYRDGQRELHCVFVDLEKAYDRVPREELWYCMRKSGVAEKYVRVVQDMYERSRTVVRCAVGQTEEFKVEVGLHQGSALSPFLFAIVMDQLSEEVRQESPWTMMFADDIVICSESREQVEENLERWRFALERRGMKVSRSKTEYMCVNEREGSGTVRLQGEEVKKVQEFKYLGSTVQSNGECGKEVKKRVQAGWNGWRRVSGVLCDRKISARIKGKVYRTVVRPAMLYGLETVSLRKRQESELEVAELKMLRFSLGVTRLDRIRNEYIRGTAHVGRLGDKVREARLRWFGHVQRRESVNTVFFLKHSHSEGSNRSPGVSGNCEQVHIAPEFFLTLGLLSLLENILVIVAIVKNKNLHSPMYFFICSLALADMLVSVSNAWETIVIHLLANRRLVVEDHFIRQIDNVFDSLICISVVASMCSLLAIAVDRYISIFYALRYHSIMTVKRARMIIGSIWSFCTGCGIVFIVYSDTTPVVVCLVAMFLAMLLLMASLYSHMFMLARSHVRRMPSLAGSNASIQQRASLKGALTLTILLGIFIVCWVPFFLHLILMISCPKNLYCICFMSHFNLYLILIMCNSVIDPLIYALRSQEMRQTFKEIICCYNLLSICSLSSKH</sequence>
<evidence type="ECO:0000256" key="8">
    <source>
        <dbReference type="ARBA" id="ARBA00023040"/>
    </source>
</evidence>
<comment type="function">
    <text evidence="13">Receptor for MSH (alpha, beta and gamma) and ACTH. The activity of this receptor is mediated by G proteins which activate adenylate cyclase. This receptor is a possible mediator of the immunomodulation properties of melanocortins.</text>
</comment>
<evidence type="ECO:0000256" key="6">
    <source>
        <dbReference type="ARBA" id="ARBA00022692"/>
    </source>
</evidence>
<dbReference type="PRINTS" id="PR00534">
    <property type="entry name" value="MCRFAMILY"/>
</dbReference>
<dbReference type="PROSITE" id="PS00237">
    <property type="entry name" value="G_PROTEIN_RECEP_F1_1"/>
    <property type="match status" value="1"/>
</dbReference>
<dbReference type="Pfam" id="PF00001">
    <property type="entry name" value="7tm_1"/>
    <property type="match status" value="1"/>
</dbReference>
<feature type="transmembrane region" description="Helical" evidence="16">
    <location>
        <begin position="678"/>
        <end position="698"/>
    </location>
</feature>
<comment type="similarity">
    <text evidence="14">Belongs to the G-protein coupled receptor 1 family.</text>
</comment>
<feature type="coiled-coil region" evidence="15">
    <location>
        <begin position="98"/>
        <end position="132"/>
    </location>
</feature>